<dbReference type="EMBL" id="JAVYJV010000005">
    <property type="protein sequence ID" value="KAK4370458.1"/>
    <property type="molecule type" value="Genomic_DNA"/>
</dbReference>
<dbReference type="FunFam" id="3.40.50.300:FF:000586">
    <property type="entry name" value="Rab family GTPase"/>
    <property type="match status" value="1"/>
</dbReference>
<dbReference type="SMART" id="SM00173">
    <property type="entry name" value="RAS"/>
    <property type="match status" value="1"/>
</dbReference>
<evidence type="ECO:0000313" key="5">
    <source>
        <dbReference type="EMBL" id="KAK4370458.1"/>
    </source>
</evidence>
<organism evidence="5 6">
    <name type="scientific">Anisodus tanguticus</name>
    <dbReference type="NCBI Taxonomy" id="243964"/>
    <lineage>
        <taxon>Eukaryota</taxon>
        <taxon>Viridiplantae</taxon>
        <taxon>Streptophyta</taxon>
        <taxon>Embryophyta</taxon>
        <taxon>Tracheophyta</taxon>
        <taxon>Spermatophyta</taxon>
        <taxon>Magnoliopsida</taxon>
        <taxon>eudicotyledons</taxon>
        <taxon>Gunneridae</taxon>
        <taxon>Pentapetalae</taxon>
        <taxon>asterids</taxon>
        <taxon>lamiids</taxon>
        <taxon>Solanales</taxon>
        <taxon>Solanaceae</taxon>
        <taxon>Solanoideae</taxon>
        <taxon>Hyoscyameae</taxon>
        <taxon>Anisodus</taxon>
    </lineage>
</organism>
<proteinExistence type="inferred from homology"/>
<evidence type="ECO:0000256" key="2">
    <source>
        <dbReference type="ARBA" id="ARBA00006270"/>
    </source>
</evidence>
<comment type="similarity">
    <text evidence="2">Belongs to the small GTPase superfamily. Rab family.</text>
</comment>
<dbReference type="PROSITE" id="PS51421">
    <property type="entry name" value="RAS"/>
    <property type="match status" value="1"/>
</dbReference>
<dbReference type="PRINTS" id="PR00449">
    <property type="entry name" value="RASTRNSFRMNG"/>
</dbReference>
<dbReference type="SMART" id="SM00174">
    <property type="entry name" value="RHO"/>
    <property type="match status" value="1"/>
</dbReference>
<dbReference type="PROSITE" id="PS51420">
    <property type="entry name" value="RHO"/>
    <property type="match status" value="1"/>
</dbReference>
<dbReference type="Gene3D" id="3.40.50.300">
    <property type="entry name" value="P-loop containing nucleotide triphosphate hydrolases"/>
    <property type="match status" value="1"/>
</dbReference>
<dbReference type="SUPFAM" id="SSF52540">
    <property type="entry name" value="P-loop containing nucleoside triphosphate hydrolases"/>
    <property type="match status" value="1"/>
</dbReference>
<dbReference type="InterPro" id="IPR027417">
    <property type="entry name" value="P-loop_NTPase"/>
</dbReference>
<dbReference type="InterPro" id="IPR005225">
    <property type="entry name" value="Small_GTP-bd"/>
</dbReference>
<dbReference type="InterPro" id="IPR050209">
    <property type="entry name" value="Rab_GTPases_membrane_traffic"/>
</dbReference>
<dbReference type="GO" id="GO:0012505">
    <property type="term" value="C:endomembrane system"/>
    <property type="evidence" value="ECO:0007669"/>
    <property type="project" value="UniProtKB-SubCell"/>
</dbReference>
<dbReference type="Proteomes" id="UP001291623">
    <property type="component" value="Unassembled WGS sequence"/>
</dbReference>
<keyword evidence="3" id="KW-0547">Nucleotide-binding</keyword>
<dbReference type="NCBIfam" id="TIGR00231">
    <property type="entry name" value="small_GTP"/>
    <property type="match status" value="1"/>
</dbReference>
<dbReference type="GO" id="GO:0005525">
    <property type="term" value="F:GTP binding"/>
    <property type="evidence" value="ECO:0007669"/>
    <property type="project" value="InterPro"/>
</dbReference>
<evidence type="ECO:0000313" key="6">
    <source>
        <dbReference type="Proteomes" id="UP001291623"/>
    </source>
</evidence>
<dbReference type="Pfam" id="PF00071">
    <property type="entry name" value="Ras"/>
    <property type="match status" value="1"/>
</dbReference>
<dbReference type="PANTHER" id="PTHR47979">
    <property type="entry name" value="DRAB11-RELATED"/>
    <property type="match status" value="1"/>
</dbReference>
<keyword evidence="4" id="KW-0472">Membrane</keyword>
<comment type="caution">
    <text evidence="5">The sequence shown here is derived from an EMBL/GenBank/DDBJ whole genome shotgun (WGS) entry which is preliminary data.</text>
</comment>
<gene>
    <name evidence="5" type="ORF">RND71_009933</name>
</gene>
<accession>A0AAE1SJD6</accession>
<evidence type="ECO:0000256" key="3">
    <source>
        <dbReference type="ARBA" id="ARBA00022741"/>
    </source>
</evidence>
<reference evidence="5" key="1">
    <citation type="submission" date="2023-12" db="EMBL/GenBank/DDBJ databases">
        <title>Genome assembly of Anisodus tanguticus.</title>
        <authorList>
            <person name="Wang Y.-J."/>
        </authorList>
    </citation>
    <scope>NUCLEOTIDE SEQUENCE</scope>
    <source>
        <strain evidence="5">KB-2021</strain>
        <tissue evidence="5">Leaf</tissue>
    </source>
</reference>
<comment type="subcellular location">
    <subcellularLocation>
        <location evidence="1">Endomembrane system</location>
    </subcellularLocation>
</comment>
<name>A0AAE1SJD6_9SOLA</name>
<evidence type="ECO:0000256" key="4">
    <source>
        <dbReference type="ARBA" id="ARBA00023136"/>
    </source>
</evidence>
<dbReference type="GO" id="GO:0003924">
    <property type="term" value="F:GTPase activity"/>
    <property type="evidence" value="ECO:0007669"/>
    <property type="project" value="InterPro"/>
</dbReference>
<dbReference type="InterPro" id="IPR001806">
    <property type="entry name" value="Small_GTPase"/>
</dbReference>
<dbReference type="SMART" id="SM00175">
    <property type="entry name" value="RAB"/>
    <property type="match status" value="1"/>
</dbReference>
<sequence>MSYKYLFKFIIVGESGVGKTCLLFQFTTAQFNPVYDVTVGSGFGSRMIAIDDKPIKLQIWDTAGTEQFRAITRSYYRGAVDALLVYDVTKRDTFEKLSSWLKDIREEGDKRLTVMVVANKCDDDEGIRVVSKEEDEEFAMSNECLFKEVSARTAENVEAAFGNTAEEIYKKIGNGEFGEVEESPVIRIGKKGLE</sequence>
<dbReference type="PROSITE" id="PS51419">
    <property type="entry name" value="RAB"/>
    <property type="match status" value="1"/>
</dbReference>
<keyword evidence="6" id="KW-1185">Reference proteome</keyword>
<dbReference type="AlphaFoldDB" id="A0AAE1SJD6"/>
<protein>
    <submittedName>
        <fullName evidence="5">Uncharacterized protein</fullName>
    </submittedName>
</protein>
<evidence type="ECO:0000256" key="1">
    <source>
        <dbReference type="ARBA" id="ARBA00004308"/>
    </source>
</evidence>